<gene>
    <name evidence="1" type="ORF">LVIROSA_LOCUS14885</name>
</gene>
<dbReference type="EMBL" id="CAKMRJ010002223">
    <property type="protein sequence ID" value="CAH1427918.1"/>
    <property type="molecule type" value="Genomic_DNA"/>
</dbReference>
<comment type="caution">
    <text evidence="1">The sequence shown here is derived from an EMBL/GenBank/DDBJ whole genome shotgun (WGS) entry which is preliminary data.</text>
</comment>
<protein>
    <submittedName>
        <fullName evidence="1">Uncharacterized protein</fullName>
    </submittedName>
</protein>
<reference evidence="1 2" key="1">
    <citation type="submission" date="2022-01" db="EMBL/GenBank/DDBJ databases">
        <authorList>
            <person name="Xiong W."/>
            <person name="Schranz E."/>
        </authorList>
    </citation>
    <scope>NUCLEOTIDE SEQUENCE [LARGE SCALE GENOMIC DNA]</scope>
</reference>
<dbReference type="Proteomes" id="UP001157418">
    <property type="component" value="Unassembled WGS sequence"/>
</dbReference>
<sequence>MEVEFEGGYAVGNRTRGRMKSECIHNRYSLMKYKNDPSNPIMIDIDVDASDSIRITPIPTIDKAGVLTQRSRSKPVSTVKPIQKEVSIQGLHSGHSDSVEVLHEIRSKQKCDPHSNSLSPVHGYTKSGSSLTLSFFKLLV</sequence>
<organism evidence="1 2">
    <name type="scientific">Lactuca virosa</name>
    <dbReference type="NCBI Taxonomy" id="75947"/>
    <lineage>
        <taxon>Eukaryota</taxon>
        <taxon>Viridiplantae</taxon>
        <taxon>Streptophyta</taxon>
        <taxon>Embryophyta</taxon>
        <taxon>Tracheophyta</taxon>
        <taxon>Spermatophyta</taxon>
        <taxon>Magnoliopsida</taxon>
        <taxon>eudicotyledons</taxon>
        <taxon>Gunneridae</taxon>
        <taxon>Pentapetalae</taxon>
        <taxon>asterids</taxon>
        <taxon>campanulids</taxon>
        <taxon>Asterales</taxon>
        <taxon>Asteraceae</taxon>
        <taxon>Cichorioideae</taxon>
        <taxon>Cichorieae</taxon>
        <taxon>Lactucinae</taxon>
        <taxon>Lactuca</taxon>
    </lineage>
</organism>
<dbReference type="AlphaFoldDB" id="A0AAU9N4S0"/>
<evidence type="ECO:0000313" key="2">
    <source>
        <dbReference type="Proteomes" id="UP001157418"/>
    </source>
</evidence>
<keyword evidence="2" id="KW-1185">Reference proteome</keyword>
<evidence type="ECO:0000313" key="1">
    <source>
        <dbReference type="EMBL" id="CAH1427918.1"/>
    </source>
</evidence>
<accession>A0AAU9N4S0</accession>
<name>A0AAU9N4S0_9ASTR</name>
<proteinExistence type="predicted"/>